<accession>A0AA88AIH9</accession>
<dbReference type="EMBL" id="BTGU01000012">
    <property type="protein sequence ID" value="GMN40941.1"/>
    <property type="molecule type" value="Genomic_DNA"/>
</dbReference>
<comment type="caution">
    <text evidence="1">The sequence shown here is derived from an EMBL/GenBank/DDBJ whole genome shotgun (WGS) entry which is preliminary data.</text>
</comment>
<evidence type="ECO:0000313" key="2">
    <source>
        <dbReference type="Proteomes" id="UP001187192"/>
    </source>
</evidence>
<dbReference type="AlphaFoldDB" id="A0AA88AIH9"/>
<proteinExistence type="predicted"/>
<protein>
    <submittedName>
        <fullName evidence="1">Uncharacterized protein</fullName>
    </submittedName>
</protein>
<reference evidence="1" key="1">
    <citation type="submission" date="2023-07" db="EMBL/GenBank/DDBJ databases">
        <title>draft genome sequence of fig (Ficus carica).</title>
        <authorList>
            <person name="Takahashi T."/>
            <person name="Nishimura K."/>
        </authorList>
    </citation>
    <scope>NUCLEOTIDE SEQUENCE</scope>
</reference>
<evidence type="ECO:0000313" key="1">
    <source>
        <dbReference type="EMBL" id="GMN40941.1"/>
    </source>
</evidence>
<organism evidence="1 2">
    <name type="scientific">Ficus carica</name>
    <name type="common">Common fig</name>
    <dbReference type="NCBI Taxonomy" id="3494"/>
    <lineage>
        <taxon>Eukaryota</taxon>
        <taxon>Viridiplantae</taxon>
        <taxon>Streptophyta</taxon>
        <taxon>Embryophyta</taxon>
        <taxon>Tracheophyta</taxon>
        <taxon>Spermatophyta</taxon>
        <taxon>Magnoliopsida</taxon>
        <taxon>eudicotyledons</taxon>
        <taxon>Gunneridae</taxon>
        <taxon>Pentapetalae</taxon>
        <taxon>rosids</taxon>
        <taxon>fabids</taxon>
        <taxon>Rosales</taxon>
        <taxon>Moraceae</taxon>
        <taxon>Ficeae</taxon>
        <taxon>Ficus</taxon>
    </lineage>
</organism>
<sequence length="73" mass="8223">MRGRTKSETPSSTNPARHVSRLVRAVLSQVWASKSVQLVDGSRVLLSNRMLELLEIGHVFWDEELVVIVIVPQ</sequence>
<gene>
    <name evidence="1" type="ORF">TIFTF001_010172</name>
</gene>
<dbReference type="Proteomes" id="UP001187192">
    <property type="component" value="Unassembled WGS sequence"/>
</dbReference>
<keyword evidence="2" id="KW-1185">Reference proteome</keyword>
<name>A0AA88AIH9_FICCA</name>